<dbReference type="Proteomes" id="UP000663873">
    <property type="component" value="Unassembled WGS sequence"/>
</dbReference>
<keyword evidence="2" id="KW-1185">Reference proteome</keyword>
<comment type="caution">
    <text evidence="1">The sequence shown here is derived from an EMBL/GenBank/DDBJ whole genome shotgun (WGS) entry which is preliminary data.</text>
</comment>
<name>A0A821I2A6_9BILA</name>
<evidence type="ECO:0000313" key="2">
    <source>
        <dbReference type="Proteomes" id="UP000663873"/>
    </source>
</evidence>
<organism evidence="1 2">
    <name type="scientific">Rotaria socialis</name>
    <dbReference type="NCBI Taxonomy" id="392032"/>
    <lineage>
        <taxon>Eukaryota</taxon>
        <taxon>Metazoa</taxon>
        <taxon>Spiralia</taxon>
        <taxon>Gnathifera</taxon>
        <taxon>Rotifera</taxon>
        <taxon>Eurotatoria</taxon>
        <taxon>Bdelloidea</taxon>
        <taxon>Philodinida</taxon>
        <taxon>Philodinidae</taxon>
        <taxon>Rotaria</taxon>
    </lineage>
</organism>
<gene>
    <name evidence="1" type="ORF">UJA718_LOCUS35826</name>
</gene>
<evidence type="ECO:0000313" key="1">
    <source>
        <dbReference type="EMBL" id="CAF4692587.1"/>
    </source>
</evidence>
<protein>
    <submittedName>
        <fullName evidence="1">Uncharacterized protein</fullName>
    </submittedName>
</protein>
<dbReference type="EMBL" id="CAJOBP010033935">
    <property type="protein sequence ID" value="CAF4692587.1"/>
    <property type="molecule type" value="Genomic_DNA"/>
</dbReference>
<reference evidence="1" key="1">
    <citation type="submission" date="2021-02" db="EMBL/GenBank/DDBJ databases">
        <authorList>
            <person name="Nowell W R."/>
        </authorList>
    </citation>
    <scope>NUCLEOTIDE SEQUENCE</scope>
</reference>
<dbReference type="AlphaFoldDB" id="A0A821I2A6"/>
<sequence length="138" mass="16176">MTDENIDHSIEKSNDMKINEGIIISVTDLINLLYALIKYKNIKPRQARFEDIQNQINEIDKIIEQYLFKLPSLTSVEENQLVISNVKTNINIGKKQIYYVILYYIINKHGSYIKKQAPFLVHLAAFFNLLEFLIDKQV</sequence>
<accession>A0A821I2A6</accession>
<proteinExistence type="predicted"/>